<evidence type="ECO:0000313" key="1">
    <source>
        <dbReference type="EMBL" id="OMH81179.1"/>
    </source>
</evidence>
<sequence length="111" mass="11647">MSAPKTIPNNIPPATSITAPAYSHTSGLRTAKNLLTIIVCVVTKHNTANIGITMVSRYSAMDCVGAFCVLMVNVFVTSNIISAAKYPGNASAIPMIISIRPTENIDPSGII</sequence>
<dbReference type="AlphaFoldDB" id="A0A1R1PJR8"/>
<reference evidence="2" key="1">
    <citation type="submission" date="2017-01" db="EMBL/GenBank/DDBJ databases">
        <authorList>
            <person name="Wang Y."/>
            <person name="White M."/>
            <person name="Kvist S."/>
            <person name="Moncalvo J.-M."/>
        </authorList>
    </citation>
    <scope>NUCLEOTIDE SEQUENCE [LARGE SCALE GENOMIC DNA]</scope>
    <source>
        <strain evidence="2">COL-18-3</strain>
    </source>
</reference>
<comment type="caution">
    <text evidence="1">The sequence shown here is derived from an EMBL/GenBank/DDBJ whole genome shotgun (WGS) entry which is preliminary data.</text>
</comment>
<organism evidence="1 2">
    <name type="scientific">Zancudomyces culisetae</name>
    <name type="common">Gut fungus</name>
    <name type="synonym">Smittium culisetae</name>
    <dbReference type="NCBI Taxonomy" id="1213189"/>
    <lineage>
        <taxon>Eukaryota</taxon>
        <taxon>Fungi</taxon>
        <taxon>Fungi incertae sedis</taxon>
        <taxon>Zoopagomycota</taxon>
        <taxon>Kickxellomycotina</taxon>
        <taxon>Harpellomycetes</taxon>
        <taxon>Harpellales</taxon>
        <taxon>Legeriomycetaceae</taxon>
        <taxon>Zancudomyces</taxon>
    </lineage>
</organism>
<gene>
    <name evidence="1" type="ORF">AX774_g5376</name>
</gene>
<accession>A0A1R1PJR8</accession>
<dbReference type="EMBL" id="LSSK01000955">
    <property type="protein sequence ID" value="OMH81179.1"/>
    <property type="molecule type" value="Genomic_DNA"/>
</dbReference>
<name>A0A1R1PJR8_ZANCU</name>
<protein>
    <submittedName>
        <fullName evidence="1">Uncharacterized protein</fullName>
    </submittedName>
</protein>
<dbReference type="Proteomes" id="UP000188320">
    <property type="component" value="Unassembled WGS sequence"/>
</dbReference>
<proteinExistence type="predicted"/>
<evidence type="ECO:0000313" key="2">
    <source>
        <dbReference type="Proteomes" id="UP000188320"/>
    </source>
</evidence>
<keyword evidence="2" id="KW-1185">Reference proteome</keyword>